<reference evidence="2 3" key="1">
    <citation type="submission" date="2019-08" db="EMBL/GenBank/DDBJ databases">
        <title>In-depth cultivation of the pig gut microbiome towards novel bacterial diversity and tailored functional studies.</title>
        <authorList>
            <person name="Wylensek D."/>
            <person name="Hitch T.C.A."/>
            <person name="Clavel T."/>
        </authorList>
    </citation>
    <scope>NUCLEOTIDE SEQUENCE [LARGE SCALE GENOMIC DNA]</scope>
    <source>
        <strain evidence="2 3">LKV-472-APC-3</strain>
    </source>
</reference>
<dbReference type="Proteomes" id="UP000434241">
    <property type="component" value="Unassembled WGS sequence"/>
</dbReference>
<accession>A0A6N7V2J4</accession>
<feature type="transmembrane region" description="Helical" evidence="1">
    <location>
        <begin position="31"/>
        <end position="53"/>
    </location>
</feature>
<organism evidence="2 3">
    <name type="scientific">Holdemanella porci</name>
    <dbReference type="NCBI Taxonomy" id="2652276"/>
    <lineage>
        <taxon>Bacteria</taxon>
        <taxon>Bacillati</taxon>
        <taxon>Bacillota</taxon>
        <taxon>Erysipelotrichia</taxon>
        <taxon>Erysipelotrichales</taxon>
        <taxon>Erysipelotrichaceae</taxon>
        <taxon>Holdemanella</taxon>
    </lineage>
</organism>
<name>A0A6N7V2J4_9FIRM</name>
<comment type="caution">
    <text evidence="2">The sequence shown here is derived from an EMBL/GenBank/DDBJ whole genome shotgun (WGS) entry which is preliminary data.</text>
</comment>
<evidence type="ECO:0000313" key="3">
    <source>
        <dbReference type="Proteomes" id="UP000434241"/>
    </source>
</evidence>
<dbReference type="RefSeq" id="WP_154556193.1">
    <property type="nucleotide sequence ID" value="NZ_JAQCYS010000002.1"/>
</dbReference>
<dbReference type="EMBL" id="VUMR01000033">
    <property type="protein sequence ID" value="MSS56605.1"/>
    <property type="molecule type" value="Genomic_DNA"/>
</dbReference>
<evidence type="ECO:0008006" key="4">
    <source>
        <dbReference type="Google" id="ProtNLM"/>
    </source>
</evidence>
<proteinExistence type="predicted"/>
<protein>
    <recommendedName>
        <fullName evidence="4">DUF308 domain-containing protein</fullName>
    </recommendedName>
</protein>
<evidence type="ECO:0000313" key="2">
    <source>
        <dbReference type="EMBL" id="MSS56605.1"/>
    </source>
</evidence>
<feature type="transmembrane region" description="Helical" evidence="1">
    <location>
        <begin position="83"/>
        <end position="104"/>
    </location>
</feature>
<feature type="transmembrane region" description="Helical" evidence="1">
    <location>
        <begin position="116"/>
        <end position="136"/>
    </location>
</feature>
<keyword evidence="1" id="KW-1133">Transmembrane helix</keyword>
<gene>
    <name evidence="2" type="ORF">FYJ55_06815</name>
</gene>
<dbReference type="AlphaFoldDB" id="A0A6N7V2J4"/>
<keyword evidence="1" id="KW-0812">Transmembrane</keyword>
<feature type="transmembrane region" description="Helical" evidence="1">
    <location>
        <begin position="7"/>
        <end position="25"/>
    </location>
</feature>
<dbReference type="GeneID" id="93159002"/>
<keyword evidence="1" id="KW-0472">Membrane</keyword>
<sequence length="421" mass="49150">MFYDVAMNFVIGTILMVAGAIMIWIPNRIFTGILIASIVFLCINGVVLFIRFVKNKLNKDFFFSILSFAFMFFLMNFRYLPQWILRVNFGGYCILCGFACFVQLVINQIDHIKGNFLNFVFSFVYIFFGFYLLLNPDFHTDLLMRAFGIYFMILGMRYLGDGYEGINPLTKYKWKRKVRITLPAFLCAFVPDAALTSINRYLEDGKPEDLNTYKKDEVVRLKVIVHVGPKGFQKVGHICFAYDDIVYSYGNYDSDSFHLNQTIGDGIFFTVPLEKYIPNMITAENNSIFEYGIYTTSKQNALIEKEIEKIRQNGYRWYTKIEKEDGYDRFSEYEMDYPSRLHYRTGAKLYKVKSGKFHIYWALGDNCASFTDLVLGTLGADVLSIRGIISPGTYLDWLQKEYLKKNSPIVFRRIYKEWDSE</sequence>
<keyword evidence="3" id="KW-1185">Reference proteome</keyword>
<feature type="transmembrane region" description="Helical" evidence="1">
    <location>
        <begin position="60"/>
        <end position="77"/>
    </location>
</feature>
<evidence type="ECO:0000256" key="1">
    <source>
        <dbReference type="SAM" id="Phobius"/>
    </source>
</evidence>
<feature type="transmembrane region" description="Helical" evidence="1">
    <location>
        <begin position="142"/>
        <end position="159"/>
    </location>
</feature>